<dbReference type="Pfam" id="PF04717">
    <property type="entry name" value="Phage_base_V"/>
    <property type="match status" value="1"/>
</dbReference>
<reference evidence="2 3" key="1">
    <citation type="submission" date="2017-04" db="EMBL/GenBank/DDBJ databases">
        <authorList>
            <person name="Afonso C.L."/>
            <person name="Miller P.J."/>
            <person name="Scott M.A."/>
            <person name="Spackman E."/>
            <person name="Goraichik I."/>
            <person name="Dimitrov K.M."/>
            <person name="Suarez D.L."/>
            <person name="Swayne D.E."/>
        </authorList>
    </citation>
    <scope>NUCLEOTIDE SEQUENCE [LARGE SCALE GENOMIC DNA]</scope>
    <source>
        <strain evidence="2 3">DSM 43828</strain>
    </source>
</reference>
<dbReference type="AlphaFoldDB" id="A0A1W1ZGM8"/>
<dbReference type="Proteomes" id="UP000192674">
    <property type="component" value="Unassembled WGS sequence"/>
</dbReference>
<evidence type="ECO:0000313" key="2">
    <source>
        <dbReference type="EMBL" id="SMC47695.1"/>
    </source>
</evidence>
<feature type="domain" description="Gp5/Type VI secretion system Vgr protein OB-fold" evidence="1">
    <location>
        <begin position="11"/>
        <end position="85"/>
    </location>
</feature>
<dbReference type="Gene3D" id="2.40.50.230">
    <property type="entry name" value="Gp5 N-terminal domain"/>
    <property type="match status" value="1"/>
</dbReference>
<keyword evidence="3" id="KW-1185">Reference proteome</keyword>
<sequence>MPEPNRYFGKYRGTVVNNVDPMRQGRIQVRVPDVLGDATSSWAMPCFPVTGPNMGVYTVPPIGAGVWVEFEQGDVSFPIWVGCWYGSAAEVPADGLLGDPARPNFVVVTRGQHKLVMSDLPGGPGITLRASSGASIVINDMGIEISNGRGAVISLTGQTVTINEGAFSIT</sequence>
<accession>A0A1W1ZGM8</accession>
<dbReference type="InterPro" id="IPR037026">
    <property type="entry name" value="Vgr_OB-fold_dom_sf"/>
</dbReference>
<evidence type="ECO:0000313" key="3">
    <source>
        <dbReference type="Proteomes" id="UP000192674"/>
    </source>
</evidence>
<dbReference type="SUPFAM" id="SSF69255">
    <property type="entry name" value="gp5 N-terminal domain-like"/>
    <property type="match status" value="1"/>
</dbReference>
<dbReference type="RefSeq" id="WP_084424025.1">
    <property type="nucleotide sequence ID" value="NZ_FWXV01000001.1"/>
</dbReference>
<dbReference type="OrthoDB" id="9762420at2"/>
<evidence type="ECO:0000259" key="1">
    <source>
        <dbReference type="Pfam" id="PF04717"/>
    </source>
</evidence>
<organism evidence="2 3">
    <name type="scientific">Kibdelosporangium aridum</name>
    <dbReference type="NCBI Taxonomy" id="2030"/>
    <lineage>
        <taxon>Bacteria</taxon>
        <taxon>Bacillati</taxon>
        <taxon>Actinomycetota</taxon>
        <taxon>Actinomycetes</taxon>
        <taxon>Pseudonocardiales</taxon>
        <taxon>Pseudonocardiaceae</taxon>
        <taxon>Kibdelosporangium</taxon>
    </lineage>
</organism>
<protein>
    <recommendedName>
        <fullName evidence="1">Gp5/Type VI secretion system Vgr protein OB-fold domain-containing protein</fullName>
    </recommendedName>
</protein>
<proteinExistence type="predicted"/>
<dbReference type="InterPro" id="IPR006531">
    <property type="entry name" value="Gp5/Vgr_OB"/>
</dbReference>
<dbReference type="EMBL" id="FWXV01000001">
    <property type="protein sequence ID" value="SMC47695.1"/>
    <property type="molecule type" value="Genomic_DNA"/>
</dbReference>
<name>A0A1W1ZGM8_KIBAR</name>
<gene>
    <name evidence="2" type="ORF">SAMN05661093_00057</name>
</gene>